<dbReference type="KEGG" id="tcc:18601321"/>
<evidence type="ECO:0000256" key="2">
    <source>
        <dbReference type="ARBA" id="ARBA00006789"/>
    </source>
</evidence>
<protein>
    <submittedName>
        <fullName evidence="16">Homeobox-leucine zipper protein ROC8</fullName>
    </submittedName>
</protein>
<keyword evidence="3" id="KW-0805">Transcription regulation</keyword>
<evidence type="ECO:0000256" key="10">
    <source>
        <dbReference type="RuleBase" id="RU000682"/>
    </source>
</evidence>
<gene>
    <name evidence="16" type="primary">LOC18601321</name>
</gene>
<dbReference type="GeneID" id="18601321"/>
<evidence type="ECO:0000256" key="7">
    <source>
        <dbReference type="ARBA" id="ARBA00023163"/>
    </source>
</evidence>
<evidence type="ECO:0000256" key="6">
    <source>
        <dbReference type="ARBA" id="ARBA00023155"/>
    </source>
</evidence>
<dbReference type="SUPFAM" id="SSF55961">
    <property type="entry name" value="Bet v1-like"/>
    <property type="match status" value="2"/>
</dbReference>
<dbReference type="PROSITE" id="PS50848">
    <property type="entry name" value="START"/>
    <property type="match status" value="1"/>
</dbReference>
<feature type="compositionally biased region" description="Polar residues" evidence="12">
    <location>
        <begin position="7"/>
        <end position="23"/>
    </location>
</feature>
<comment type="subcellular location">
    <subcellularLocation>
        <location evidence="1 9 10">Nucleus</location>
    </subcellularLocation>
</comment>
<feature type="coiled-coil region" evidence="11">
    <location>
        <begin position="123"/>
        <end position="157"/>
    </location>
</feature>
<evidence type="ECO:0000256" key="4">
    <source>
        <dbReference type="ARBA" id="ARBA00023054"/>
    </source>
</evidence>
<dbReference type="Gene3D" id="1.10.10.60">
    <property type="entry name" value="Homeodomain-like"/>
    <property type="match status" value="1"/>
</dbReference>
<dbReference type="InterPro" id="IPR017970">
    <property type="entry name" value="Homeobox_CS"/>
</dbReference>
<dbReference type="Pfam" id="PF25797">
    <property type="entry name" value="PDF2_C"/>
    <property type="match status" value="1"/>
</dbReference>
<dbReference type="PANTHER" id="PTHR45654:SF9">
    <property type="entry name" value="HOMEOBOX-LEUCINE ZIPPER PROTEIN HDG10-RELATED"/>
    <property type="match status" value="1"/>
</dbReference>
<evidence type="ECO:0000313" key="16">
    <source>
        <dbReference type="RefSeq" id="XP_017974480.1"/>
    </source>
</evidence>
<evidence type="ECO:0000256" key="9">
    <source>
        <dbReference type="PROSITE-ProRule" id="PRU00108"/>
    </source>
</evidence>
<dbReference type="AlphaFoldDB" id="A0AB32W728"/>
<evidence type="ECO:0000256" key="3">
    <source>
        <dbReference type="ARBA" id="ARBA00023015"/>
    </source>
</evidence>
<dbReference type="InterPro" id="IPR001356">
    <property type="entry name" value="HD"/>
</dbReference>
<evidence type="ECO:0000259" key="13">
    <source>
        <dbReference type="PROSITE" id="PS50071"/>
    </source>
</evidence>
<feature type="domain" description="START" evidence="14">
    <location>
        <begin position="213"/>
        <end position="446"/>
    </location>
</feature>
<reference evidence="15" key="1">
    <citation type="journal article" date="1997" name="Nucleic Acids Res.">
        <title>tRNAscan-SE: a program for improved detection of transfer RNA genes in genomic sequence.</title>
        <authorList>
            <person name="Lowe T.M."/>
            <person name="Eddy S.R."/>
        </authorList>
    </citation>
    <scope>NUCLEOTIDE SEQUENCE [LARGE SCALE GENOMIC DNA]</scope>
    <source>
        <strain evidence="15">r\B97-61/B2</strain>
    </source>
</reference>
<evidence type="ECO:0000259" key="14">
    <source>
        <dbReference type="PROSITE" id="PS50848"/>
    </source>
</evidence>
<dbReference type="PROSITE" id="PS00027">
    <property type="entry name" value="HOMEOBOX_1"/>
    <property type="match status" value="1"/>
</dbReference>
<proteinExistence type="inferred from homology"/>
<organism evidence="15 16">
    <name type="scientific">Theobroma cacao</name>
    <name type="common">Cacao</name>
    <name type="synonym">Cocoa</name>
    <dbReference type="NCBI Taxonomy" id="3641"/>
    <lineage>
        <taxon>Eukaryota</taxon>
        <taxon>Viridiplantae</taxon>
        <taxon>Streptophyta</taxon>
        <taxon>Embryophyta</taxon>
        <taxon>Tracheophyta</taxon>
        <taxon>Spermatophyta</taxon>
        <taxon>Magnoliopsida</taxon>
        <taxon>eudicotyledons</taxon>
        <taxon>Gunneridae</taxon>
        <taxon>Pentapetalae</taxon>
        <taxon>rosids</taxon>
        <taxon>malvids</taxon>
        <taxon>Malvales</taxon>
        <taxon>Malvaceae</taxon>
        <taxon>Byttnerioideae</taxon>
        <taxon>Theobroma</taxon>
    </lineage>
</organism>
<accession>A0AB32W728</accession>
<dbReference type="RefSeq" id="XP_017974480.1">
    <property type="nucleotide sequence ID" value="XM_018118991.1"/>
</dbReference>
<keyword evidence="7" id="KW-0804">Transcription</keyword>
<dbReference type="SUPFAM" id="SSF46689">
    <property type="entry name" value="Homeodomain-like"/>
    <property type="match status" value="1"/>
</dbReference>
<dbReference type="InterPro" id="IPR042160">
    <property type="entry name" value="HD-Zip_IV"/>
</dbReference>
<dbReference type="CDD" id="cd00086">
    <property type="entry name" value="homeodomain"/>
    <property type="match status" value="1"/>
</dbReference>
<dbReference type="SMART" id="SM00234">
    <property type="entry name" value="START"/>
    <property type="match status" value="1"/>
</dbReference>
<dbReference type="InterPro" id="IPR002913">
    <property type="entry name" value="START_lipid-bd_dom"/>
</dbReference>
<dbReference type="GO" id="GO:0003677">
    <property type="term" value="F:DNA binding"/>
    <property type="evidence" value="ECO:0007669"/>
    <property type="project" value="UniProtKB-UniRule"/>
</dbReference>
<dbReference type="Gramene" id="Tc04v2_t005410.1">
    <property type="protein sequence ID" value="Tc04v2_p005410.1"/>
    <property type="gene ID" value="Tc04v2_g005410"/>
</dbReference>
<dbReference type="InterPro" id="IPR057993">
    <property type="entry name" value="HD-Zip_IV_C"/>
</dbReference>
<evidence type="ECO:0000256" key="11">
    <source>
        <dbReference type="SAM" id="Coils"/>
    </source>
</evidence>
<dbReference type="Gene3D" id="3.30.530.20">
    <property type="match status" value="1"/>
</dbReference>
<keyword evidence="6 9" id="KW-0371">Homeobox</keyword>
<feature type="domain" description="Homeobox" evidence="13">
    <location>
        <begin position="21"/>
        <end position="81"/>
    </location>
</feature>
<reference evidence="16" key="2">
    <citation type="submission" date="2025-08" db="UniProtKB">
        <authorList>
            <consortium name="RefSeq"/>
        </authorList>
    </citation>
    <scope>IDENTIFICATION</scope>
</reference>
<name>A0AB32W728_THECC</name>
<evidence type="ECO:0000256" key="8">
    <source>
        <dbReference type="ARBA" id="ARBA00023242"/>
    </source>
</evidence>
<dbReference type="GO" id="GO:0008289">
    <property type="term" value="F:lipid binding"/>
    <property type="evidence" value="ECO:0007669"/>
    <property type="project" value="InterPro"/>
</dbReference>
<dbReference type="Proteomes" id="UP000694886">
    <property type="component" value="Chromosome 4"/>
</dbReference>
<feature type="DNA-binding region" description="Homeobox" evidence="9">
    <location>
        <begin position="23"/>
        <end position="82"/>
    </location>
</feature>
<dbReference type="CDD" id="cd08875">
    <property type="entry name" value="START_ArGLABRA2_like"/>
    <property type="match status" value="1"/>
</dbReference>
<evidence type="ECO:0000256" key="1">
    <source>
        <dbReference type="ARBA" id="ARBA00004123"/>
    </source>
</evidence>
<feature type="region of interest" description="Disordered" evidence="12">
    <location>
        <begin position="1"/>
        <end position="27"/>
    </location>
</feature>
<keyword evidence="5 9" id="KW-0238">DNA-binding</keyword>
<keyword evidence="8 9" id="KW-0539">Nucleus</keyword>
<evidence type="ECO:0000256" key="12">
    <source>
        <dbReference type="SAM" id="MobiDB-lite"/>
    </source>
</evidence>
<keyword evidence="4 11" id="KW-0175">Coiled coil</keyword>
<dbReference type="PANTHER" id="PTHR45654">
    <property type="entry name" value="HOMEOBOX-LEUCINE ZIPPER PROTEIN MERISTEM L1"/>
    <property type="match status" value="1"/>
</dbReference>
<dbReference type="InterPro" id="IPR009057">
    <property type="entry name" value="Homeodomain-like_sf"/>
</dbReference>
<sequence length="702" mass="78240">MDPVMGSSGSSGNQQEASDSGNGMKSFHRHTAHQISTLEAYFKECPHPDDNQRRQLSNQLGLEPKQIKFWFQNKRTQTKSQHERADNSALRAENERMKCENFAMLEALKMVICPACGGPPIGEEERQRCLQKLKLENAQLKEEHENVSNILAKYTGKAISQSESLMIYIPTSSLPLPPANFTTQGMGHLPLYNYLDPKHWDNMALPYQFNGVTDVEKALMSETAASAMDELIRLLQVNEPLWAKSPSDGRYAIQRESYQKTFPRATRLRSPSARIESSKDSALVTMNAAQLVDMFLDADKWVDLFPTIVTKAKTIQLLETRMVGNKNVSLQLMYERMHILSPFVAPREFYFLRHCKQIETGLWVLVDVSYSYCFFKETSHSWKFPSGCMIQEMPNGCSKVTWVEHVEVDDKIHTHRLYRDLICGSSAYGAERWVITLQRMCERLSVSNGETEHIHDLGGVISLPEGRRSIMRLAHRMVKSFCSILNMSGELDFPQLSEENNSGVRVSVRQSIEPGQPRGMIVSAATSLWLPLPCQSVFNLLNDEKVRFQWDVLCHGNRVKEMANISTGNTPGNCISIITPSVPSGNILMLQEMSCTESLGSMVVYAPMGIAAMHTAINGGDSSNIPILPSGFIVSGDGRSELGVGANSTRSSGSLLTVAYQIMACSPSSSMELSVQSVATVNTLISSTVQRIKAVLNTFNLD</sequence>
<evidence type="ECO:0000313" key="15">
    <source>
        <dbReference type="Proteomes" id="UP000694886"/>
    </source>
</evidence>
<dbReference type="GO" id="GO:0000981">
    <property type="term" value="F:DNA-binding transcription factor activity, RNA polymerase II-specific"/>
    <property type="evidence" value="ECO:0007669"/>
    <property type="project" value="InterPro"/>
</dbReference>
<evidence type="ECO:0000256" key="5">
    <source>
        <dbReference type="ARBA" id="ARBA00023125"/>
    </source>
</evidence>
<comment type="similarity">
    <text evidence="2">Belongs to the HD-ZIP homeobox family. Class IV subfamily.</text>
</comment>
<dbReference type="Pfam" id="PF00046">
    <property type="entry name" value="Homeodomain"/>
    <property type="match status" value="1"/>
</dbReference>
<dbReference type="FunFam" id="1.10.10.60:FF:000229">
    <property type="entry name" value="Homeobox-leucine zipper protein HDG1"/>
    <property type="match status" value="1"/>
</dbReference>
<dbReference type="InterPro" id="IPR023393">
    <property type="entry name" value="START-like_dom_sf"/>
</dbReference>
<dbReference type="Pfam" id="PF01852">
    <property type="entry name" value="START"/>
    <property type="match status" value="1"/>
</dbReference>
<dbReference type="PROSITE" id="PS50071">
    <property type="entry name" value="HOMEOBOX_2"/>
    <property type="match status" value="1"/>
</dbReference>
<dbReference type="SMART" id="SM00389">
    <property type="entry name" value="HOX"/>
    <property type="match status" value="1"/>
</dbReference>
<dbReference type="GO" id="GO:0005634">
    <property type="term" value="C:nucleus"/>
    <property type="evidence" value="ECO:0007669"/>
    <property type="project" value="UniProtKB-SubCell"/>
</dbReference>